<dbReference type="RefSeq" id="WP_073592094.1">
    <property type="nucleotide sequence ID" value="NZ_MRCE01000003.1"/>
</dbReference>
<dbReference type="EMBL" id="MRCE01000003">
    <property type="protein sequence ID" value="OKH40031.1"/>
    <property type="molecule type" value="Genomic_DNA"/>
</dbReference>
<dbReference type="OrthoDB" id="535577at2"/>
<accession>A0A1U7IRF6</accession>
<reference evidence="1 2" key="1">
    <citation type="submission" date="2016-11" db="EMBL/GenBank/DDBJ databases">
        <title>Draft Genome Sequences of Nine Cyanobacterial Strains from Diverse Habitats.</title>
        <authorList>
            <person name="Zhu T."/>
            <person name="Hou S."/>
            <person name="Lu X."/>
            <person name="Hess W.R."/>
        </authorList>
    </citation>
    <scope>NUCLEOTIDE SEQUENCE [LARGE SCALE GENOMIC DNA]</scope>
    <source>
        <strain evidence="1 2">IAM M-71</strain>
    </source>
</reference>
<protein>
    <submittedName>
        <fullName evidence="1">Uncharacterized protein</fullName>
    </submittedName>
</protein>
<name>A0A1U7IRF6_9CYAN</name>
<comment type="caution">
    <text evidence="1">The sequence shown here is derived from an EMBL/GenBank/DDBJ whole genome shotgun (WGS) entry which is preliminary data.</text>
</comment>
<dbReference type="AlphaFoldDB" id="A0A1U7IRF6"/>
<evidence type="ECO:0000313" key="1">
    <source>
        <dbReference type="EMBL" id="OKH40031.1"/>
    </source>
</evidence>
<dbReference type="Proteomes" id="UP000185860">
    <property type="component" value="Unassembled WGS sequence"/>
</dbReference>
<sequence>MALNSKLGAVAASMLLGITAIAPATIILTTPLSVDAATAAGRGTFAIKDRPAQTVIRVSVETIADQTARLQLTMSNGSQINFGGKWENGPQNQLLITLTNSGNADASGTVVVTFRNGQIQSVFGGGKLDNQPFTLDFRR</sequence>
<proteinExistence type="predicted"/>
<organism evidence="1 2">
    <name type="scientific">[Phormidium ambiguum] IAM M-71</name>
    <dbReference type="NCBI Taxonomy" id="454136"/>
    <lineage>
        <taxon>Bacteria</taxon>
        <taxon>Bacillati</taxon>
        <taxon>Cyanobacteriota</taxon>
        <taxon>Cyanophyceae</taxon>
        <taxon>Oscillatoriophycideae</taxon>
        <taxon>Aerosakkonematales</taxon>
        <taxon>Aerosakkonemataceae</taxon>
        <taxon>Floridanema</taxon>
    </lineage>
</organism>
<evidence type="ECO:0000313" key="2">
    <source>
        <dbReference type="Proteomes" id="UP000185860"/>
    </source>
</evidence>
<gene>
    <name evidence="1" type="ORF">NIES2119_03530</name>
</gene>